<accession>A0ABD0XY57</accession>
<name>A0ABD0XY57_9HEMI</name>
<keyword evidence="3" id="KW-1185">Reference proteome</keyword>
<sequence>MFYESKKQETTKIGTGNLPSFCYSWAATWPRQKMNSGRLKALLATVVCLHLGAYVFADCMNVRNVARTNATGRPLVPLEPPMASDLDLERADESRVLLSSVIRAPKFKKPPCPVGERRDPKGTCRKVWS</sequence>
<dbReference type="EMBL" id="JBFDAA010000018">
    <property type="protein sequence ID" value="KAL1116161.1"/>
    <property type="molecule type" value="Genomic_DNA"/>
</dbReference>
<feature type="region of interest" description="Disordered" evidence="1">
    <location>
        <begin position="109"/>
        <end position="129"/>
    </location>
</feature>
<gene>
    <name evidence="2" type="ORF">AAG570_005656</name>
</gene>
<evidence type="ECO:0000313" key="2">
    <source>
        <dbReference type="EMBL" id="KAL1116161.1"/>
    </source>
</evidence>
<evidence type="ECO:0000256" key="1">
    <source>
        <dbReference type="SAM" id="MobiDB-lite"/>
    </source>
</evidence>
<dbReference type="AlphaFoldDB" id="A0ABD0XY57"/>
<organism evidence="2 3">
    <name type="scientific">Ranatra chinensis</name>
    <dbReference type="NCBI Taxonomy" id="642074"/>
    <lineage>
        <taxon>Eukaryota</taxon>
        <taxon>Metazoa</taxon>
        <taxon>Ecdysozoa</taxon>
        <taxon>Arthropoda</taxon>
        <taxon>Hexapoda</taxon>
        <taxon>Insecta</taxon>
        <taxon>Pterygota</taxon>
        <taxon>Neoptera</taxon>
        <taxon>Paraneoptera</taxon>
        <taxon>Hemiptera</taxon>
        <taxon>Heteroptera</taxon>
        <taxon>Panheteroptera</taxon>
        <taxon>Nepomorpha</taxon>
        <taxon>Nepidae</taxon>
        <taxon>Ranatrinae</taxon>
        <taxon>Ranatra</taxon>
    </lineage>
</organism>
<reference evidence="2 3" key="1">
    <citation type="submission" date="2024-07" db="EMBL/GenBank/DDBJ databases">
        <title>Chromosome-level genome assembly of the water stick insect Ranatra chinensis (Heteroptera: Nepidae).</title>
        <authorList>
            <person name="Liu X."/>
        </authorList>
    </citation>
    <scope>NUCLEOTIDE SEQUENCE [LARGE SCALE GENOMIC DNA]</scope>
    <source>
        <strain evidence="2">Cailab_2021Rc</strain>
        <tissue evidence="2">Muscle</tissue>
    </source>
</reference>
<comment type="caution">
    <text evidence="2">The sequence shown here is derived from an EMBL/GenBank/DDBJ whole genome shotgun (WGS) entry which is preliminary data.</text>
</comment>
<protein>
    <submittedName>
        <fullName evidence="2">Uncharacterized protein</fullName>
    </submittedName>
</protein>
<proteinExistence type="predicted"/>
<dbReference type="Proteomes" id="UP001558652">
    <property type="component" value="Unassembled WGS sequence"/>
</dbReference>
<evidence type="ECO:0000313" key="3">
    <source>
        <dbReference type="Proteomes" id="UP001558652"/>
    </source>
</evidence>